<dbReference type="SMART" id="SM00427">
    <property type="entry name" value="H2B"/>
    <property type="match status" value="1"/>
</dbReference>
<proteinExistence type="inferred from homology"/>
<reference evidence="5 6" key="1">
    <citation type="journal article" date="2019" name="Nat. Plants">
        <title>Stout camphor tree genome fills gaps in understanding of flowering plant genome evolution.</title>
        <authorList>
            <person name="Chaw S.M."/>
            <person name="Liu Y.C."/>
            <person name="Wu Y.W."/>
            <person name="Wang H.Y."/>
            <person name="Lin C.I."/>
            <person name="Wu C.S."/>
            <person name="Ke H.M."/>
            <person name="Chang L.Y."/>
            <person name="Hsu C.Y."/>
            <person name="Yang H.T."/>
            <person name="Sudianto E."/>
            <person name="Hsu M.H."/>
            <person name="Wu K.P."/>
            <person name="Wang L.N."/>
            <person name="Leebens-Mack J.H."/>
            <person name="Tsai I.J."/>
        </authorList>
    </citation>
    <scope>NUCLEOTIDE SEQUENCE [LARGE SCALE GENOMIC DNA]</scope>
    <source>
        <strain evidence="6">cv. Chaw 1501</strain>
        <tissue evidence="5">Young leaves</tissue>
    </source>
</reference>
<dbReference type="GO" id="GO:0046982">
    <property type="term" value="F:protein heterodimerization activity"/>
    <property type="evidence" value="ECO:0007669"/>
    <property type="project" value="InterPro"/>
</dbReference>
<sequence>MAPKRSVGVVGSSFVRKTTTKKVVQETINVTAAVFDPNNTEEEVEELNESLPTPTTKKVKVVEGPSQTSVTTPQEDENDTKESTPHPQEEENDTTESTPHPQEEKNDTTESIPPQVENPPPPTKTTIEKKLNKEVGKEKEKEKEKKRRKKRRKVGVEMGYKRYVFMVLKQVHPGMGISSNAMTVLNGLMNDMFEKLAAEASKLCLYTKRATMTSREIQGAVRLVLPGELGKHAIAEGTKAVANYMTNDRATSS</sequence>
<dbReference type="OrthoDB" id="1166527at2759"/>
<comment type="similarity">
    <text evidence="2">Belongs to the histone H2B family.</text>
</comment>
<accession>A0A443N161</accession>
<dbReference type="SUPFAM" id="SSF47113">
    <property type="entry name" value="Histone-fold"/>
    <property type="match status" value="1"/>
</dbReference>
<dbReference type="PANTHER" id="PTHR23428">
    <property type="entry name" value="HISTONE H2B"/>
    <property type="match status" value="1"/>
</dbReference>
<keyword evidence="6" id="KW-1185">Reference proteome</keyword>
<dbReference type="FunFam" id="1.10.20.10:FF:000043">
    <property type="entry name" value="Histone H2B"/>
    <property type="match status" value="1"/>
</dbReference>
<name>A0A443N161_9MAGN</name>
<dbReference type="GO" id="GO:0005634">
    <property type="term" value="C:nucleus"/>
    <property type="evidence" value="ECO:0007669"/>
    <property type="project" value="UniProtKB-ARBA"/>
</dbReference>
<dbReference type="GO" id="GO:0003677">
    <property type="term" value="F:DNA binding"/>
    <property type="evidence" value="ECO:0007669"/>
    <property type="project" value="InterPro"/>
</dbReference>
<dbReference type="Gene3D" id="1.10.20.10">
    <property type="entry name" value="Histone, subunit A"/>
    <property type="match status" value="1"/>
</dbReference>
<feature type="compositionally biased region" description="Basic and acidic residues" evidence="3">
    <location>
        <begin position="126"/>
        <end position="143"/>
    </location>
</feature>
<comment type="caution">
    <text evidence="5">The sequence shown here is derived from an EMBL/GenBank/DDBJ whole genome shotgun (WGS) entry which is preliminary data.</text>
</comment>
<dbReference type="STRING" id="337451.A0A443N161"/>
<evidence type="ECO:0000259" key="4">
    <source>
        <dbReference type="Pfam" id="PF00125"/>
    </source>
</evidence>
<feature type="compositionally biased region" description="Acidic residues" evidence="3">
    <location>
        <begin position="39"/>
        <end position="48"/>
    </location>
</feature>
<protein>
    <submittedName>
        <fullName evidence="5">Late histone H2B.2.2-like protein</fullName>
    </submittedName>
</protein>
<evidence type="ECO:0000313" key="6">
    <source>
        <dbReference type="Proteomes" id="UP000283530"/>
    </source>
</evidence>
<dbReference type="CDD" id="cd22910">
    <property type="entry name" value="HFD_H2B"/>
    <property type="match status" value="1"/>
</dbReference>
<dbReference type="InterPro" id="IPR007125">
    <property type="entry name" value="H2A/H2B/H3"/>
</dbReference>
<evidence type="ECO:0000313" key="5">
    <source>
        <dbReference type="EMBL" id="RWR72246.1"/>
    </source>
</evidence>
<evidence type="ECO:0000256" key="2">
    <source>
        <dbReference type="ARBA" id="ARBA00006846"/>
    </source>
</evidence>
<dbReference type="GO" id="GO:0030527">
    <property type="term" value="F:structural constituent of chromatin"/>
    <property type="evidence" value="ECO:0007669"/>
    <property type="project" value="InterPro"/>
</dbReference>
<organism evidence="5 6">
    <name type="scientific">Cinnamomum micranthum f. kanehirae</name>
    <dbReference type="NCBI Taxonomy" id="337451"/>
    <lineage>
        <taxon>Eukaryota</taxon>
        <taxon>Viridiplantae</taxon>
        <taxon>Streptophyta</taxon>
        <taxon>Embryophyta</taxon>
        <taxon>Tracheophyta</taxon>
        <taxon>Spermatophyta</taxon>
        <taxon>Magnoliopsida</taxon>
        <taxon>Magnoliidae</taxon>
        <taxon>Laurales</taxon>
        <taxon>Lauraceae</taxon>
        <taxon>Cinnamomum</taxon>
    </lineage>
</organism>
<dbReference type="Pfam" id="PF00125">
    <property type="entry name" value="Histone"/>
    <property type="match status" value="1"/>
</dbReference>
<dbReference type="EMBL" id="QPKB01000001">
    <property type="protein sequence ID" value="RWR72246.1"/>
    <property type="molecule type" value="Genomic_DNA"/>
</dbReference>
<gene>
    <name evidence="5" type="ORF">CKAN_00045800</name>
</gene>
<feature type="region of interest" description="Disordered" evidence="3">
    <location>
        <begin position="39"/>
        <end position="153"/>
    </location>
</feature>
<dbReference type="InterPro" id="IPR009072">
    <property type="entry name" value="Histone-fold"/>
</dbReference>
<dbReference type="InterPro" id="IPR000558">
    <property type="entry name" value="Histone_H2B"/>
</dbReference>
<comment type="function">
    <text evidence="1">Core component of nucleosome. Nucleosomes wrap and compact DNA into chromatin, limiting DNA accessibility to the cellular machineries which require DNA as a template. Histones thereby play a central role in transcription regulation, DNA repair, DNA replication and chromosomal stability. DNA accessibility is regulated via a complex set of post-translational modifications of histones, also called histone code, and nucleosome remodeling.</text>
</comment>
<feature type="compositionally biased region" description="Basic and acidic residues" evidence="3">
    <location>
        <begin position="80"/>
        <end position="89"/>
    </location>
</feature>
<evidence type="ECO:0000256" key="3">
    <source>
        <dbReference type="SAM" id="MobiDB-lite"/>
    </source>
</evidence>
<dbReference type="GO" id="GO:0000786">
    <property type="term" value="C:nucleosome"/>
    <property type="evidence" value="ECO:0007669"/>
    <property type="project" value="InterPro"/>
</dbReference>
<dbReference type="PRINTS" id="PR00621">
    <property type="entry name" value="HISTONEH2B"/>
</dbReference>
<dbReference type="AlphaFoldDB" id="A0A443N161"/>
<evidence type="ECO:0000256" key="1">
    <source>
        <dbReference type="ARBA" id="ARBA00002001"/>
    </source>
</evidence>
<dbReference type="Proteomes" id="UP000283530">
    <property type="component" value="Unassembled WGS sequence"/>
</dbReference>
<feature type="domain" description="Core Histone H2A/H2B/H3" evidence="4">
    <location>
        <begin position="141"/>
        <end position="223"/>
    </location>
</feature>
<feature type="compositionally biased region" description="Basic residues" evidence="3">
    <location>
        <begin position="144"/>
        <end position="153"/>
    </location>
</feature>